<keyword evidence="1" id="KW-0805">Transcription regulation</keyword>
<dbReference type="PANTHER" id="PTHR31636">
    <property type="entry name" value="OSJNBA0084A10.13 PROTEIN-RELATED"/>
    <property type="match status" value="1"/>
</dbReference>
<comment type="caution">
    <text evidence="4">The sequence shown here is derived from an EMBL/GenBank/DDBJ whole genome shotgun (WGS) entry which is preliminary data.</text>
</comment>
<accession>A0ABD3JK99</accession>
<dbReference type="Pfam" id="PF03514">
    <property type="entry name" value="GRAS"/>
    <property type="match status" value="1"/>
</dbReference>
<evidence type="ECO:0000256" key="3">
    <source>
        <dbReference type="PROSITE-ProRule" id="PRU01191"/>
    </source>
</evidence>
<keyword evidence="2" id="KW-0804">Transcription</keyword>
<evidence type="ECO:0000256" key="1">
    <source>
        <dbReference type="ARBA" id="ARBA00023015"/>
    </source>
</evidence>
<sequence>MARSPKTRNFRPTSTRFFLASFAYDPGLFCLCQKATHSLSSLSSLIITKQGTGLPSPMERSAWPKNLSSSSKRAIEELCGQNPKKLRDAFDAHSQTGDHPRQPLFAGDLIVSVLGSFSSNTQSLSSGSESYEVFQVPSNAFVSSEVSKGSESVKSPVESVKLPVQRSPVSISWEQSVVEAATAIYEGRVDVAWEILRCLSAVPNTMSNSKQKLMGYMLSALKSRVSPIDYPPPVAELFTEDHVSSVRSLYDLSPFFGLGFLAANYAILEAASEQPSTNKLHVIYLAIGWEEECLDHLILFYMLSVRQAGNRSTLTITTVQDSFNGGQGFMMLWDRLRDLAAQRGVRLQLNIVSQKLSELSRNSVVFEPDEVLAVNLAFKLHRMPDESVSAENTRDELLRRVKGLAPQVVTLVEQEMNGNTAPFPMRVGEALAYYEALLEYFESTVPRDNSKRAMAEEGLIRKLVNSVACEGRDRVERCEVFEEWRARMGMAGFQLKPLGPQVAESLKPWLGCWAWDPRFTVKEENGGFCFGWRGRTLTVASAWH</sequence>
<dbReference type="InterPro" id="IPR005202">
    <property type="entry name" value="TF_GRAS"/>
</dbReference>
<organism evidence="4 5">
    <name type="scientific">Eucalyptus globulus</name>
    <name type="common">Tasmanian blue gum</name>
    <dbReference type="NCBI Taxonomy" id="34317"/>
    <lineage>
        <taxon>Eukaryota</taxon>
        <taxon>Viridiplantae</taxon>
        <taxon>Streptophyta</taxon>
        <taxon>Embryophyta</taxon>
        <taxon>Tracheophyta</taxon>
        <taxon>Spermatophyta</taxon>
        <taxon>Magnoliopsida</taxon>
        <taxon>eudicotyledons</taxon>
        <taxon>Gunneridae</taxon>
        <taxon>Pentapetalae</taxon>
        <taxon>rosids</taxon>
        <taxon>malvids</taxon>
        <taxon>Myrtales</taxon>
        <taxon>Myrtaceae</taxon>
        <taxon>Myrtoideae</taxon>
        <taxon>Eucalypteae</taxon>
        <taxon>Eucalyptus</taxon>
    </lineage>
</organism>
<proteinExistence type="inferred from homology"/>
<name>A0ABD3JK99_EUCGL</name>
<evidence type="ECO:0000256" key="2">
    <source>
        <dbReference type="ARBA" id="ARBA00023163"/>
    </source>
</evidence>
<protein>
    <recommendedName>
        <fullName evidence="6">Scarecrow-like protein 3</fullName>
    </recommendedName>
</protein>
<feature type="region of interest" description="SAW" evidence="3">
    <location>
        <begin position="468"/>
        <end position="544"/>
    </location>
</feature>
<reference evidence="4 5" key="1">
    <citation type="submission" date="2024-11" db="EMBL/GenBank/DDBJ databases">
        <title>Chromosome-level genome assembly of Eucalyptus globulus Labill. provides insights into its genome evolution.</title>
        <authorList>
            <person name="Li X."/>
        </authorList>
    </citation>
    <scope>NUCLEOTIDE SEQUENCE [LARGE SCALE GENOMIC DNA]</scope>
    <source>
        <strain evidence="4">CL2024</strain>
        <tissue evidence="4">Fresh tender leaves</tissue>
    </source>
</reference>
<evidence type="ECO:0008006" key="6">
    <source>
        <dbReference type="Google" id="ProtNLM"/>
    </source>
</evidence>
<dbReference type="EMBL" id="JBJKBG010000008">
    <property type="protein sequence ID" value="KAL3728506.1"/>
    <property type="molecule type" value="Genomic_DNA"/>
</dbReference>
<evidence type="ECO:0000313" key="4">
    <source>
        <dbReference type="EMBL" id="KAL3728506.1"/>
    </source>
</evidence>
<dbReference type="EMBL" id="JBJKBG010000008">
    <property type="protein sequence ID" value="KAL3728505.1"/>
    <property type="molecule type" value="Genomic_DNA"/>
</dbReference>
<keyword evidence="5" id="KW-1185">Reference proteome</keyword>
<dbReference type="PROSITE" id="PS50985">
    <property type="entry name" value="GRAS"/>
    <property type="match status" value="1"/>
</dbReference>
<dbReference type="AlphaFoldDB" id="A0ABD3JK99"/>
<gene>
    <name evidence="4" type="ORF">ACJRO7_033141</name>
</gene>
<comment type="similarity">
    <text evidence="3">Belongs to the GRAS family.</text>
</comment>
<comment type="caution">
    <text evidence="3">Lacks conserved residue(s) required for the propagation of feature annotation.</text>
</comment>
<dbReference type="Proteomes" id="UP001634007">
    <property type="component" value="Unassembled WGS sequence"/>
</dbReference>
<evidence type="ECO:0000313" key="5">
    <source>
        <dbReference type="Proteomes" id="UP001634007"/>
    </source>
</evidence>